<dbReference type="SUPFAM" id="SSF52540">
    <property type="entry name" value="P-loop containing nucleoside triphosphate hydrolases"/>
    <property type="match status" value="1"/>
</dbReference>
<name>A0A0C3BAR1_SERVB</name>
<accession>A0A0C3BAR1</accession>
<gene>
    <name evidence="5" type="ORF">M408DRAFT_22993</name>
</gene>
<sequence length="776" mass="86340">MSNAPKSNLKLVSLDGGGIRGFSQLEILRNIMHRLNWNIKSDGFDGLTLPCEHFNLIGGSGTGGLRMSVEEASDEFCTIAEEVYKPDGLMPPERTDRLRRCMEDVLTRRGFPVHLKLVDETQMDGFVVVSLRSNIETKVCLRTYPIHSRPSSNISVIEAVLASCATQPGFAPVSFGERYRRREYVGVGFGANNPVCEVIREAHSLFGGGSTVASLLSLGTGHSGIISWPSNGSDLDIYKAMRDTMNDCEQRALEMEERIGRVGIYSRFSVEQGMQNGRPCQAADPEWITTQTEIYLDEHQSCSKLDCFVRNARAKIGFISLDQLKHSGVSDESSQLASSVEKSLGILISNQDDATIEKLKLPDLECSSRVPECLEGTRQDILARVDAWAMEADAPNILWINGYPGVGKSAIATSIVEKWRLSGRLGSSFFFRRDGAEAMTPHSLWLLAENDALLTTSNVDKLFREFIHSPLVASSAIPVEKSPIIVVDALDECGGYDGQYSDHRAGLIRTLKSWSSLPGTFKLVVTSRRENDIEQMISKIPPRPLSILAGKATSFQSSEDIQTFLRHEFRQIVSLYPSMPPDWPGEQVIRNLTSLASGLFIWVKTVLKLLRRGELERTLKEILNGAGSMASLYKCILDMSFPNQSMEDVNDFRSILGAIIFAKVPLDVTSVAHFLSISNSAIGYICNGLHSVLEHEEALRIHHQSFVDFLLDPEECPTQFLINKQRESRTLTMACLHVMKMHLRFNICDLSSSYIRNQDVPDLDLRIKARITSHLS</sequence>
<dbReference type="Gene3D" id="3.40.50.300">
    <property type="entry name" value="P-loop containing nucleotide triphosphate hydrolases"/>
    <property type="match status" value="1"/>
</dbReference>
<feature type="domain" description="PNPLA" evidence="4">
    <location>
        <begin position="12"/>
        <end position="199"/>
    </location>
</feature>
<dbReference type="InterPro" id="IPR027417">
    <property type="entry name" value="P-loop_NTPase"/>
</dbReference>
<dbReference type="HOGENOM" id="CLU_000288_6_11_1"/>
<organism evidence="5 6">
    <name type="scientific">Serendipita vermifera MAFF 305830</name>
    <dbReference type="NCBI Taxonomy" id="933852"/>
    <lineage>
        <taxon>Eukaryota</taxon>
        <taxon>Fungi</taxon>
        <taxon>Dikarya</taxon>
        <taxon>Basidiomycota</taxon>
        <taxon>Agaricomycotina</taxon>
        <taxon>Agaricomycetes</taxon>
        <taxon>Sebacinales</taxon>
        <taxon>Serendipitaceae</taxon>
        <taxon>Serendipita</taxon>
    </lineage>
</organism>
<dbReference type="InterPro" id="IPR002641">
    <property type="entry name" value="PNPLA_dom"/>
</dbReference>
<reference evidence="5 6" key="1">
    <citation type="submission" date="2014-04" db="EMBL/GenBank/DDBJ databases">
        <authorList>
            <consortium name="DOE Joint Genome Institute"/>
            <person name="Kuo A."/>
            <person name="Zuccaro A."/>
            <person name="Kohler A."/>
            <person name="Nagy L.G."/>
            <person name="Floudas D."/>
            <person name="Copeland A."/>
            <person name="Barry K.W."/>
            <person name="Cichocki N."/>
            <person name="Veneault-Fourrey C."/>
            <person name="LaButti K."/>
            <person name="Lindquist E.A."/>
            <person name="Lipzen A."/>
            <person name="Lundell T."/>
            <person name="Morin E."/>
            <person name="Murat C."/>
            <person name="Sun H."/>
            <person name="Tunlid A."/>
            <person name="Henrissat B."/>
            <person name="Grigoriev I.V."/>
            <person name="Hibbett D.S."/>
            <person name="Martin F."/>
            <person name="Nordberg H.P."/>
            <person name="Cantor M.N."/>
            <person name="Hua S.X."/>
        </authorList>
    </citation>
    <scope>NUCLEOTIDE SEQUENCE [LARGE SCALE GENOMIC DNA]</scope>
    <source>
        <strain evidence="5 6">MAFF 305830</strain>
    </source>
</reference>
<dbReference type="GO" id="GO:0046486">
    <property type="term" value="P:glycerolipid metabolic process"/>
    <property type="evidence" value="ECO:0007669"/>
    <property type="project" value="UniProtKB-ARBA"/>
</dbReference>
<dbReference type="Gene3D" id="3.40.1090.10">
    <property type="entry name" value="Cytosolic phospholipase A2 catalytic domain"/>
    <property type="match status" value="1"/>
</dbReference>
<evidence type="ECO:0000313" key="5">
    <source>
        <dbReference type="EMBL" id="KIM29184.1"/>
    </source>
</evidence>
<dbReference type="PANTHER" id="PTHR10039">
    <property type="entry name" value="AMELOGENIN"/>
    <property type="match status" value="1"/>
</dbReference>
<keyword evidence="6" id="KW-1185">Reference proteome</keyword>
<dbReference type="Proteomes" id="UP000054097">
    <property type="component" value="Unassembled WGS sequence"/>
</dbReference>
<dbReference type="Pfam" id="PF24883">
    <property type="entry name" value="NPHP3_N"/>
    <property type="match status" value="1"/>
</dbReference>
<dbReference type="AlphaFoldDB" id="A0A0C3BAR1"/>
<proteinExistence type="predicted"/>
<comment type="caution">
    <text evidence="3">Lacks conserved residue(s) required for the propagation of feature annotation.</text>
</comment>
<protein>
    <recommendedName>
        <fullName evidence="4">PNPLA domain-containing protein</fullName>
    </recommendedName>
</protein>
<dbReference type="SUPFAM" id="SSF52151">
    <property type="entry name" value="FabD/lysophospholipase-like"/>
    <property type="match status" value="1"/>
</dbReference>
<dbReference type="EMBL" id="KN824289">
    <property type="protein sequence ID" value="KIM29184.1"/>
    <property type="molecule type" value="Genomic_DNA"/>
</dbReference>
<keyword evidence="1" id="KW-0677">Repeat</keyword>
<reference evidence="6" key="2">
    <citation type="submission" date="2015-01" db="EMBL/GenBank/DDBJ databases">
        <title>Evolutionary Origins and Diversification of the Mycorrhizal Mutualists.</title>
        <authorList>
            <consortium name="DOE Joint Genome Institute"/>
            <consortium name="Mycorrhizal Genomics Consortium"/>
            <person name="Kohler A."/>
            <person name="Kuo A."/>
            <person name="Nagy L.G."/>
            <person name="Floudas D."/>
            <person name="Copeland A."/>
            <person name="Barry K.W."/>
            <person name="Cichocki N."/>
            <person name="Veneault-Fourrey C."/>
            <person name="LaButti K."/>
            <person name="Lindquist E.A."/>
            <person name="Lipzen A."/>
            <person name="Lundell T."/>
            <person name="Morin E."/>
            <person name="Murat C."/>
            <person name="Riley R."/>
            <person name="Ohm R."/>
            <person name="Sun H."/>
            <person name="Tunlid A."/>
            <person name="Henrissat B."/>
            <person name="Grigoriev I.V."/>
            <person name="Hibbett D.S."/>
            <person name="Martin F."/>
        </authorList>
    </citation>
    <scope>NUCLEOTIDE SEQUENCE [LARGE SCALE GENOMIC DNA]</scope>
    <source>
        <strain evidence="6">MAFF 305830</strain>
    </source>
</reference>
<keyword evidence="2" id="KW-0443">Lipid metabolism</keyword>
<dbReference type="Pfam" id="PF01734">
    <property type="entry name" value="Patatin"/>
    <property type="match status" value="1"/>
</dbReference>
<dbReference type="OrthoDB" id="5967843at2759"/>
<dbReference type="InterPro" id="IPR056884">
    <property type="entry name" value="NPHP3-like_N"/>
</dbReference>
<dbReference type="InterPro" id="IPR016035">
    <property type="entry name" value="Acyl_Trfase/lysoPLipase"/>
</dbReference>
<evidence type="ECO:0000313" key="6">
    <source>
        <dbReference type="Proteomes" id="UP000054097"/>
    </source>
</evidence>
<dbReference type="PANTHER" id="PTHR10039:SF17">
    <property type="entry name" value="FUNGAL STAND N-TERMINAL GOODBYE DOMAIN-CONTAINING PROTEIN-RELATED"/>
    <property type="match status" value="1"/>
</dbReference>
<evidence type="ECO:0000256" key="2">
    <source>
        <dbReference type="ARBA" id="ARBA00023098"/>
    </source>
</evidence>
<feature type="short sequence motif" description="GXGXXG" evidence="3">
    <location>
        <begin position="16"/>
        <end position="21"/>
    </location>
</feature>
<evidence type="ECO:0000259" key="4">
    <source>
        <dbReference type="PROSITE" id="PS51635"/>
    </source>
</evidence>
<evidence type="ECO:0000256" key="1">
    <source>
        <dbReference type="ARBA" id="ARBA00022737"/>
    </source>
</evidence>
<evidence type="ECO:0000256" key="3">
    <source>
        <dbReference type="PROSITE-ProRule" id="PRU01161"/>
    </source>
</evidence>
<dbReference type="PROSITE" id="PS51635">
    <property type="entry name" value="PNPLA"/>
    <property type="match status" value="1"/>
</dbReference>